<evidence type="ECO:0000259" key="10">
    <source>
        <dbReference type="Pfam" id="PF04290"/>
    </source>
</evidence>
<name>A0AAW5QY99_9HYPH</name>
<feature type="transmembrane region" description="Helical" evidence="9">
    <location>
        <begin position="86"/>
        <end position="106"/>
    </location>
</feature>
<protein>
    <recommendedName>
        <fullName evidence="9">TRAP transporter small permease protein</fullName>
    </recommendedName>
</protein>
<keyword evidence="6 9" id="KW-1133">Transmembrane helix</keyword>
<evidence type="ECO:0000256" key="9">
    <source>
        <dbReference type="RuleBase" id="RU369079"/>
    </source>
</evidence>
<feature type="transmembrane region" description="Helical" evidence="9">
    <location>
        <begin position="44"/>
        <end position="65"/>
    </location>
</feature>
<dbReference type="RefSeq" id="WP_261614943.1">
    <property type="nucleotide sequence ID" value="NZ_JALIDZ010000002.1"/>
</dbReference>
<keyword evidence="5 9" id="KW-0812">Transmembrane</keyword>
<evidence type="ECO:0000256" key="7">
    <source>
        <dbReference type="ARBA" id="ARBA00023136"/>
    </source>
</evidence>
<comment type="subunit">
    <text evidence="9">The complex comprises the extracytoplasmic solute receptor protein and the two transmembrane proteins.</text>
</comment>
<gene>
    <name evidence="11" type="ORF">MUB46_05860</name>
</gene>
<dbReference type="GO" id="GO:0015740">
    <property type="term" value="P:C4-dicarboxylate transport"/>
    <property type="evidence" value="ECO:0007669"/>
    <property type="project" value="TreeGrafter"/>
</dbReference>
<evidence type="ECO:0000256" key="4">
    <source>
        <dbReference type="ARBA" id="ARBA00022519"/>
    </source>
</evidence>
<reference evidence="11 12" key="1">
    <citation type="submission" date="2022-04" db="EMBL/GenBank/DDBJ databases">
        <authorList>
            <person name="Ye Y.-Q."/>
            <person name="Du Z.-J."/>
        </authorList>
    </citation>
    <scope>NUCLEOTIDE SEQUENCE [LARGE SCALE GENOMIC DNA]</scope>
    <source>
        <strain evidence="11 12">A6E488</strain>
    </source>
</reference>
<dbReference type="AlphaFoldDB" id="A0AAW5QY99"/>
<evidence type="ECO:0000256" key="3">
    <source>
        <dbReference type="ARBA" id="ARBA00022475"/>
    </source>
</evidence>
<comment type="function">
    <text evidence="9">Part of the tripartite ATP-independent periplasmic (TRAP) transport system.</text>
</comment>
<dbReference type="EMBL" id="JALIDZ010000002">
    <property type="protein sequence ID" value="MCT8971383.1"/>
    <property type="molecule type" value="Genomic_DNA"/>
</dbReference>
<evidence type="ECO:0000313" key="11">
    <source>
        <dbReference type="EMBL" id="MCT8971383.1"/>
    </source>
</evidence>
<keyword evidence="12" id="KW-1185">Reference proteome</keyword>
<feature type="transmembrane region" description="Helical" evidence="9">
    <location>
        <begin position="126"/>
        <end position="146"/>
    </location>
</feature>
<evidence type="ECO:0000313" key="12">
    <source>
        <dbReference type="Proteomes" id="UP001320898"/>
    </source>
</evidence>
<organism evidence="11 12">
    <name type="scientific">Microbaculum marinisediminis</name>
    <dbReference type="NCBI Taxonomy" id="2931392"/>
    <lineage>
        <taxon>Bacteria</taxon>
        <taxon>Pseudomonadati</taxon>
        <taxon>Pseudomonadota</taxon>
        <taxon>Alphaproteobacteria</taxon>
        <taxon>Hyphomicrobiales</taxon>
        <taxon>Tepidamorphaceae</taxon>
        <taxon>Microbaculum</taxon>
    </lineage>
</organism>
<comment type="subcellular location">
    <subcellularLocation>
        <location evidence="1 9">Cell inner membrane</location>
        <topology evidence="1 9">Multi-pass membrane protein</topology>
    </subcellularLocation>
</comment>
<keyword evidence="3" id="KW-1003">Cell membrane</keyword>
<evidence type="ECO:0000256" key="2">
    <source>
        <dbReference type="ARBA" id="ARBA00022448"/>
    </source>
</evidence>
<dbReference type="Proteomes" id="UP001320898">
    <property type="component" value="Unassembled WGS sequence"/>
</dbReference>
<evidence type="ECO:0000256" key="6">
    <source>
        <dbReference type="ARBA" id="ARBA00022989"/>
    </source>
</evidence>
<accession>A0AAW5QY99</accession>
<proteinExistence type="inferred from homology"/>
<dbReference type="PANTHER" id="PTHR35011:SF2">
    <property type="entry name" value="2,3-DIKETO-L-GULONATE TRAP TRANSPORTER SMALL PERMEASE PROTEIN YIAM"/>
    <property type="match status" value="1"/>
</dbReference>
<dbReference type="InterPro" id="IPR007387">
    <property type="entry name" value="TRAP_DctQ"/>
</dbReference>
<feature type="domain" description="Tripartite ATP-independent periplasmic transporters DctQ component" evidence="10">
    <location>
        <begin position="25"/>
        <end position="152"/>
    </location>
</feature>
<keyword evidence="7 9" id="KW-0472">Membrane</keyword>
<evidence type="ECO:0000256" key="8">
    <source>
        <dbReference type="ARBA" id="ARBA00038436"/>
    </source>
</evidence>
<dbReference type="PANTHER" id="PTHR35011">
    <property type="entry name" value="2,3-DIKETO-L-GULONATE TRAP TRANSPORTER SMALL PERMEASE PROTEIN YIAM"/>
    <property type="match status" value="1"/>
</dbReference>
<dbReference type="Pfam" id="PF04290">
    <property type="entry name" value="DctQ"/>
    <property type="match status" value="1"/>
</dbReference>
<dbReference type="InterPro" id="IPR055348">
    <property type="entry name" value="DctQ"/>
</dbReference>
<comment type="caution">
    <text evidence="11">The sequence shown here is derived from an EMBL/GenBank/DDBJ whole genome shotgun (WGS) entry which is preliminary data.</text>
</comment>
<keyword evidence="2 9" id="KW-0813">Transport</keyword>
<dbReference type="GO" id="GO:0022857">
    <property type="term" value="F:transmembrane transporter activity"/>
    <property type="evidence" value="ECO:0007669"/>
    <property type="project" value="UniProtKB-UniRule"/>
</dbReference>
<evidence type="ECO:0000256" key="1">
    <source>
        <dbReference type="ARBA" id="ARBA00004429"/>
    </source>
</evidence>
<comment type="similarity">
    <text evidence="8 9">Belongs to the TRAP transporter small permease family.</text>
</comment>
<sequence length="156" mass="17258">MIAAAKDFAGKCDRAFLRLSVAAFVLLAFLQITTRYFFNAPLQWTEEVAVIVLTWMTYVGAWVLLRTDSHVRLEIVDSVLPARAVRVVHLVCDVVVLATLLVVIYAGFQLLPNLVYDKTPALQLSYAVVFSIIPISCVVMAVQTTAKIVSTLSGRR</sequence>
<evidence type="ECO:0000256" key="5">
    <source>
        <dbReference type="ARBA" id="ARBA00022692"/>
    </source>
</evidence>
<dbReference type="GO" id="GO:0005886">
    <property type="term" value="C:plasma membrane"/>
    <property type="evidence" value="ECO:0007669"/>
    <property type="project" value="UniProtKB-SubCell"/>
</dbReference>
<keyword evidence="4 9" id="KW-0997">Cell inner membrane</keyword>
<feature type="transmembrane region" description="Helical" evidence="9">
    <location>
        <begin position="16"/>
        <end position="38"/>
    </location>
</feature>